<keyword evidence="1" id="KW-0808">Transferase</keyword>
<dbReference type="PANTHER" id="PTHR30605:SF0">
    <property type="entry name" value="ANHYDRO-N-ACETYLMURAMIC ACID KINASE"/>
    <property type="match status" value="1"/>
</dbReference>
<keyword evidence="2" id="KW-1185">Reference proteome</keyword>
<dbReference type="Pfam" id="PF03702">
    <property type="entry name" value="AnmK"/>
    <property type="match status" value="1"/>
</dbReference>
<dbReference type="NCBIfam" id="NF007144">
    <property type="entry name" value="PRK09585.2-3"/>
    <property type="match status" value="1"/>
</dbReference>
<name>A0AA51NBN1_9BACT</name>
<organism evidence="1 2">
    <name type="scientific">Marivirga salinarum</name>
    <dbReference type="NCBI Taxonomy" id="3059078"/>
    <lineage>
        <taxon>Bacteria</taxon>
        <taxon>Pseudomonadati</taxon>
        <taxon>Bacteroidota</taxon>
        <taxon>Cytophagia</taxon>
        <taxon>Cytophagales</taxon>
        <taxon>Marivirgaceae</taxon>
        <taxon>Marivirga</taxon>
    </lineage>
</organism>
<dbReference type="GO" id="GO:0016773">
    <property type="term" value="F:phosphotransferase activity, alcohol group as acceptor"/>
    <property type="evidence" value="ECO:0007669"/>
    <property type="project" value="InterPro"/>
</dbReference>
<keyword evidence="1" id="KW-0418">Kinase</keyword>
<dbReference type="InterPro" id="IPR043129">
    <property type="entry name" value="ATPase_NBD"/>
</dbReference>
<evidence type="ECO:0000313" key="1">
    <source>
        <dbReference type="EMBL" id="WMN12024.1"/>
    </source>
</evidence>
<dbReference type="AlphaFoldDB" id="A0AA51NBN1"/>
<reference evidence="1 2" key="1">
    <citation type="submission" date="2023-08" db="EMBL/GenBank/DDBJ databases">
        <title>Comparative genomics and taxonomic characterization of three novel marine species of genus Marivirga.</title>
        <authorList>
            <person name="Muhammad N."/>
            <person name="Kim S.-G."/>
        </authorList>
    </citation>
    <scope>NUCLEOTIDE SEQUENCE [LARGE SCALE GENOMIC DNA]</scope>
    <source>
        <strain evidence="1 2">BDSF4-3</strain>
    </source>
</reference>
<dbReference type="GO" id="GO:0016301">
    <property type="term" value="F:kinase activity"/>
    <property type="evidence" value="ECO:0007669"/>
    <property type="project" value="UniProtKB-KW"/>
</dbReference>
<dbReference type="Gene3D" id="3.30.420.40">
    <property type="match status" value="2"/>
</dbReference>
<dbReference type="PANTHER" id="PTHR30605">
    <property type="entry name" value="ANHYDRO-N-ACETYLMURAMIC ACID KINASE"/>
    <property type="match status" value="1"/>
</dbReference>
<dbReference type="GO" id="GO:0005524">
    <property type="term" value="F:ATP binding"/>
    <property type="evidence" value="ECO:0007669"/>
    <property type="project" value="InterPro"/>
</dbReference>
<dbReference type="GO" id="GO:0009254">
    <property type="term" value="P:peptidoglycan turnover"/>
    <property type="evidence" value="ECO:0007669"/>
    <property type="project" value="InterPro"/>
</dbReference>
<dbReference type="EC" id="2.7.1.170" evidence="1"/>
<dbReference type="EMBL" id="CP129971">
    <property type="protein sequence ID" value="WMN12024.1"/>
    <property type="molecule type" value="Genomic_DNA"/>
</dbReference>
<gene>
    <name evidence="1" type="ORF">QYS49_32110</name>
</gene>
<dbReference type="GO" id="GO:0006040">
    <property type="term" value="P:amino sugar metabolic process"/>
    <property type="evidence" value="ECO:0007669"/>
    <property type="project" value="InterPro"/>
</dbReference>
<dbReference type="InterPro" id="IPR005338">
    <property type="entry name" value="Anhydro_N_Ac-Mur_kinase"/>
</dbReference>
<dbReference type="SUPFAM" id="SSF53067">
    <property type="entry name" value="Actin-like ATPase domain"/>
    <property type="match status" value="1"/>
</dbReference>
<dbReference type="RefSeq" id="WP_308349821.1">
    <property type="nucleotide sequence ID" value="NZ_CP129971.1"/>
</dbReference>
<dbReference type="KEGG" id="msaa:QYS49_32110"/>
<sequence>MQKHTYNAIGLMSGTSLDGLDIAFCKFELLSNQKWEWEVLNFDTKPYPEDMKSKLSESIKLNGLDLNILDVALGRWMGEAVKEFITENKLKVDFVASHGHTVFHVPENHLTLQIGNPNFIHAITGCPVISDFRTLDIAKGGQGAPLVPIGDALLFNEYDFCINLGGIANLSYQNEENERIAYDICACNILLNRLANLKDLEYDDKGLIAKSGEVINSLLGVWNEFSFLKKKSPKSLGIEQIEPDILSKIDQSKYSLEDMLATAVEHIATQIHDVLVSAKKGGKVLLTGGGAFNHFLIERLQSKLDHNFEFVVADQKIVNYKEALIFAFLGVLNVRNEWNTLASVTGAHSNTVSGQKLGDI</sequence>
<proteinExistence type="predicted"/>
<dbReference type="Proteomes" id="UP001230496">
    <property type="component" value="Chromosome"/>
</dbReference>
<evidence type="ECO:0000313" key="2">
    <source>
        <dbReference type="Proteomes" id="UP001230496"/>
    </source>
</evidence>
<accession>A0AA51NBN1</accession>
<protein>
    <submittedName>
        <fullName evidence="1">Anhydro-N-acetylmuramic acid kinase</fullName>
        <ecNumber evidence="1">2.7.1.170</ecNumber>
    </submittedName>
</protein>